<dbReference type="Pfam" id="PF00728">
    <property type="entry name" value="Glyco_hydro_20"/>
    <property type="match status" value="1"/>
</dbReference>
<evidence type="ECO:0000256" key="9">
    <source>
        <dbReference type="SAM" id="SignalP"/>
    </source>
</evidence>
<evidence type="ECO:0000313" key="11">
    <source>
        <dbReference type="EMBL" id="MBB5193438.1"/>
    </source>
</evidence>
<dbReference type="GO" id="GO:0005975">
    <property type="term" value="P:carbohydrate metabolic process"/>
    <property type="evidence" value="ECO:0007669"/>
    <property type="project" value="InterPro"/>
</dbReference>
<dbReference type="Gene3D" id="3.30.379.10">
    <property type="entry name" value="Chitobiase/beta-hexosaminidase domain 2-like"/>
    <property type="match status" value="1"/>
</dbReference>
<dbReference type="SUPFAM" id="SSF81296">
    <property type="entry name" value="E set domains"/>
    <property type="match status" value="1"/>
</dbReference>
<dbReference type="Gene3D" id="3.20.20.80">
    <property type="entry name" value="Glycosidases"/>
    <property type="match status" value="1"/>
</dbReference>
<dbReference type="InterPro" id="IPR013783">
    <property type="entry name" value="Ig-like_fold"/>
</dbReference>
<dbReference type="InterPro" id="IPR029018">
    <property type="entry name" value="Hex-like_dom2"/>
</dbReference>
<keyword evidence="9" id="KW-0732">Signal</keyword>
<dbReference type="Gene3D" id="2.60.40.290">
    <property type="match status" value="1"/>
</dbReference>
<dbReference type="EMBL" id="JACHHN010000011">
    <property type="protein sequence ID" value="MBB5193438.1"/>
    <property type="molecule type" value="Genomic_DNA"/>
</dbReference>
<dbReference type="InterPro" id="IPR017853">
    <property type="entry name" value="GH"/>
</dbReference>
<dbReference type="InterPro" id="IPR004867">
    <property type="entry name" value="CHB_C_dom"/>
</dbReference>
<evidence type="ECO:0000259" key="10">
    <source>
        <dbReference type="SMART" id="SM01081"/>
    </source>
</evidence>
<dbReference type="GO" id="GO:0016020">
    <property type="term" value="C:membrane"/>
    <property type="evidence" value="ECO:0007669"/>
    <property type="project" value="TreeGrafter"/>
</dbReference>
<dbReference type="Proteomes" id="UP000543030">
    <property type="component" value="Unassembled WGS sequence"/>
</dbReference>
<dbReference type="AlphaFoldDB" id="A0A840RLN6"/>
<dbReference type="InterPro" id="IPR025705">
    <property type="entry name" value="Beta_hexosaminidase_sua/sub"/>
</dbReference>
<evidence type="ECO:0000256" key="6">
    <source>
        <dbReference type="ARBA" id="ARBA00030512"/>
    </source>
</evidence>
<keyword evidence="12" id="KW-1185">Reference proteome</keyword>
<dbReference type="InterPro" id="IPR012291">
    <property type="entry name" value="CBM2_carb-bd_dom_sf"/>
</dbReference>
<comment type="similarity">
    <text evidence="2">Belongs to the glycosyl hydrolase 20 family.</text>
</comment>
<evidence type="ECO:0000256" key="2">
    <source>
        <dbReference type="ARBA" id="ARBA00006285"/>
    </source>
</evidence>
<evidence type="ECO:0000313" key="12">
    <source>
        <dbReference type="Proteomes" id="UP000543030"/>
    </source>
</evidence>
<evidence type="ECO:0000256" key="8">
    <source>
        <dbReference type="PIRSR" id="PIRSR625705-1"/>
    </source>
</evidence>
<feature type="chain" id="PRO_5032396615" description="beta-N-acetylhexosaminidase" evidence="9">
    <location>
        <begin position="21"/>
        <end position="885"/>
    </location>
</feature>
<dbReference type="SUPFAM" id="SSF55545">
    <property type="entry name" value="beta-N-acetylhexosaminidase-like domain"/>
    <property type="match status" value="1"/>
</dbReference>
<gene>
    <name evidence="11" type="ORF">HNQ50_004195</name>
</gene>
<name>A0A840RLN6_9NEIS</name>
<feature type="domain" description="Chitobiase/beta-hexosaminidases N-terminal" evidence="10">
    <location>
        <begin position="33"/>
        <end position="191"/>
    </location>
</feature>
<reference evidence="11 12" key="1">
    <citation type="submission" date="2020-08" db="EMBL/GenBank/DDBJ databases">
        <title>Genomic Encyclopedia of Type Strains, Phase IV (KMG-IV): sequencing the most valuable type-strain genomes for metagenomic binning, comparative biology and taxonomic classification.</title>
        <authorList>
            <person name="Goeker M."/>
        </authorList>
    </citation>
    <scope>NUCLEOTIDE SEQUENCE [LARGE SCALE GENOMIC DNA]</scope>
    <source>
        <strain evidence="11 12">DSM 18233</strain>
    </source>
</reference>
<evidence type="ECO:0000256" key="3">
    <source>
        <dbReference type="ARBA" id="ARBA00012663"/>
    </source>
</evidence>
<dbReference type="Pfam" id="PF03174">
    <property type="entry name" value="CHB_HEX_C"/>
    <property type="match status" value="1"/>
</dbReference>
<organism evidence="11 12">
    <name type="scientific">Silvimonas terrae</name>
    <dbReference type="NCBI Taxonomy" id="300266"/>
    <lineage>
        <taxon>Bacteria</taxon>
        <taxon>Pseudomonadati</taxon>
        <taxon>Pseudomonadota</taxon>
        <taxon>Betaproteobacteria</taxon>
        <taxon>Neisseriales</taxon>
        <taxon>Chitinibacteraceae</taxon>
        <taxon>Silvimonas</taxon>
    </lineage>
</organism>
<evidence type="ECO:0000256" key="7">
    <source>
        <dbReference type="ARBA" id="ARBA00033000"/>
    </source>
</evidence>
<keyword evidence="4 11" id="KW-0378">Hydrolase</keyword>
<keyword evidence="5 11" id="KW-0326">Glycosidase</keyword>
<dbReference type="EC" id="3.2.1.52" evidence="3"/>
<dbReference type="InterPro" id="IPR004866">
    <property type="entry name" value="CHB/HEX_N_dom"/>
</dbReference>
<dbReference type="CDD" id="cd02847">
    <property type="entry name" value="E_set_Chitobiase_C"/>
    <property type="match status" value="1"/>
</dbReference>
<dbReference type="Pfam" id="PF02838">
    <property type="entry name" value="Glyco_hydro_20b"/>
    <property type="match status" value="1"/>
</dbReference>
<dbReference type="PRINTS" id="PR00738">
    <property type="entry name" value="GLHYDRLASE20"/>
</dbReference>
<proteinExistence type="inferred from homology"/>
<evidence type="ECO:0000256" key="5">
    <source>
        <dbReference type="ARBA" id="ARBA00023295"/>
    </source>
</evidence>
<dbReference type="InterPro" id="IPR015883">
    <property type="entry name" value="Glyco_hydro_20_cat"/>
</dbReference>
<feature type="active site" description="Proton donor" evidence="8">
    <location>
        <position position="537"/>
    </location>
</feature>
<evidence type="ECO:0000256" key="4">
    <source>
        <dbReference type="ARBA" id="ARBA00022801"/>
    </source>
</evidence>
<dbReference type="GO" id="GO:0030203">
    <property type="term" value="P:glycosaminoglycan metabolic process"/>
    <property type="evidence" value="ECO:0007669"/>
    <property type="project" value="TreeGrafter"/>
</dbReference>
<dbReference type="GO" id="GO:0030247">
    <property type="term" value="F:polysaccharide binding"/>
    <property type="evidence" value="ECO:0007669"/>
    <property type="project" value="InterPro"/>
</dbReference>
<dbReference type="InterPro" id="IPR015882">
    <property type="entry name" value="HEX_bac_N"/>
</dbReference>
<dbReference type="SMART" id="SM01081">
    <property type="entry name" value="CHB_HEX"/>
    <property type="match status" value="1"/>
</dbReference>
<dbReference type="SUPFAM" id="SSF51445">
    <property type="entry name" value="(Trans)glycosidases"/>
    <property type="match status" value="1"/>
</dbReference>
<dbReference type="Pfam" id="PF03173">
    <property type="entry name" value="CHB_HEX"/>
    <property type="match status" value="1"/>
</dbReference>
<comment type="caution">
    <text evidence="11">The sequence shown here is derived from an EMBL/GenBank/DDBJ whole genome shotgun (WGS) entry which is preliminary data.</text>
</comment>
<accession>A0A840RLN6</accession>
<dbReference type="PANTHER" id="PTHR22600">
    <property type="entry name" value="BETA-HEXOSAMINIDASE"/>
    <property type="match status" value="1"/>
</dbReference>
<dbReference type="InterPro" id="IPR014756">
    <property type="entry name" value="Ig_E-set"/>
</dbReference>
<comment type="catalytic activity">
    <reaction evidence="1">
        <text>Hydrolysis of terminal non-reducing N-acetyl-D-hexosamine residues in N-acetyl-beta-D-hexosaminides.</text>
        <dbReference type="EC" id="3.2.1.52"/>
    </reaction>
</comment>
<sequence>MQIKSSIVAVSMALSGFALAATPDATLTQNMAHQLQVHYAVTANGLPADLCGPLGADWASCYSAKVTLTNSGPALNGKNWEIYFSSIRRVLKLDTDQFAVTHLTGDLYRLQPTDKFQGFGANASLTIPMTLEYWQISESDTMPRWFVKAGSAPAQVIANTDTEDVSQFVAPLGNNWKRTANDANVLMNAPNRYALYSQTPTLPAEASAGRIIPAPLQQQLTGGTVTLAHGLHLTASGLDKTSVTALEQRMTELGVNGGSGAFPVSVKIDPAAVPQAARKAEGYALTITPKGATVTGVDQAGAFYGVQSLLSLMQVSGPTSLPAMTVADAPRFDYRGFMVDIARNFHSKAAVMRAIDQMAAYKLNKLHMHLSDDEGWRLQIAGLPELTDVGAKRCLDLSETQCLLPQLGQGPDSKTDGSGYLTRNDFIDILKYAKARQIDVIPEFDMPGHSRAAVVSMEARYKKLMAEGKTAAANEYRLVDPADTSEINTVQYYNRLSTLNPCLPSTLRFADKVMGEVAGMYKQAGVPLTTWHFGGDEAKNIFLGAGYTEQGGKETEGKGQIPATRRDHPWAKSPVCQALVKSGKVENIEHLPDYFATQVNSLLPKYGIGNFQAWQDGLKNLPNAKALSTPTRVNFWDTLYWGGADSAAQWSAKGYGIVISNPDYVYIDFPNEIDPKESGYYWGARSNPVKKIFTFAPENLPQNAETSVDRDGNAFEIKSGEIAPSITGMSAQLWSEAVRTDAKLEYMIYPRLIAVAERAWHKASWELPYQAGTTFKYGVTQHVNSKALNEDYAVFVNALGEREIPKLDKAGVSYRLPMVGARVVDGKLAALAEFPGVPVQYSLDNGKNWQRYDAAHAPAVSDATQVQVRTISPDGKRAGRASGLN</sequence>
<evidence type="ECO:0000256" key="1">
    <source>
        <dbReference type="ARBA" id="ARBA00001231"/>
    </source>
</evidence>
<dbReference type="RefSeq" id="WP_184103079.1">
    <property type="nucleotide sequence ID" value="NZ_JACHHN010000011.1"/>
</dbReference>
<dbReference type="PANTHER" id="PTHR22600:SF57">
    <property type="entry name" value="BETA-N-ACETYLHEXOSAMINIDASE"/>
    <property type="match status" value="1"/>
</dbReference>
<protein>
    <recommendedName>
        <fullName evidence="3">beta-N-acetylhexosaminidase</fullName>
        <ecNumber evidence="3">3.2.1.52</ecNumber>
    </recommendedName>
    <alternativeName>
        <fullName evidence="6">Beta-N-acetylhexosaminidase</fullName>
    </alternativeName>
    <alternativeName>
        <fullName evidence="7">N-acetyl-beta-glucosaminidase</fullName>
    </alternativeName>
</protein>
<dbReference type="InterPro" id="IPR008965">
    <property type="entry name" value="CBM2/CBM3_carb-bd_dom_sf"/>
</dbReference>
<dbReference type="SUPFAM" id="SSF49384">
    <property type="entry name" value="Carbohydrate-binding domain"/>
    <property type="match status" value="1"/>
</dbReference>
<dbReference type="Gene3D" id="2.60.40.10">
    <property type="entry name" value="Immunoglobulins"/>
    <property type="match status" value="1"/>
</dbReference>
<feature type="signal peptide" evidence="9">
    <location>
        <begin position="1"/>
        <end position="20"/>
    </location>
</feature>
<dbReference type="GO" id="GO:0004563">
    <property type="term" value="F:beta-N-acetylhexosaminidase activity"/>
    <property type="evidence" value="ECO:0007669"/>
    <property type="project" value="UniProtKB-EC"/>
</dbReference>